<name>A0ABX5V2D1_9GAMM</name>
<reference evidence="1 2" key="1">
    <citation type="submission" date="2018-11" db="EMBL/GenBank/DDBJ databases">
        <title>Genome sequences of Brenneria nigrifluens and Brenneria rubrifaciens.</title>
        <authorList>
            <person name="Poret-Peterson A.T."/>
            <person name="McClean A.E."/>
            <person name="Kluepfel D.A."/>
        </authorList>
    </citation>
    <scope>NUCLEOTIDE SEQUENCE [LARGE SCALE GENOMIC DNA]</scope>
    <source>
        <strain evidence="1 2">ATCC 13028</strain>
    </source>
</reference>
<dbReference type="Proteomes" id="UP000303847">
    <property type="component" value="Chromosome"/>
</dbReference>
<dbReference type="RefSeq" id="WP_136163903.1">
    <property type="nucleotide sequence ID" value="NZ_CP034036.1"/>
</dbReference>
<gene>
    <name evidence="1" type="ORF">EH206_14390</name>
</gene>
<dbReference type="EMBL" id="CP034036">
    <property type="protein sequence ID" value="QCR05270.1"/>
    <property type="molecule type" value="Genomic_DNA"/>
</dbReference>
<sequence>MAVDEAGYARCARPLLHQITAGRSNMRQIARRIPRKVNYQTTIFCRPGPLSHKKIDCLANFFLPFALISPSIFAEERILIYCFNYDFCYIMTKSTVLADRIGRMKKRRII</sequence>
<evidence type="ECO:0008006" key="3">
    <source>
        <dbReference type="Google" id="ProtNLM"/>
    </source>
</evidence>
<evidence type="ECO:0000313" key="2">
    <source>
        <dbReference type="Proteomes" id="UP000303847"/>
    </source>
</evidence>
<accession>A0ABX5V2D1</accession>
<evidence type="ECO:0000313" key="1">
    <source>
        <dbReference type="EMBL" id="QCR05270.1"/>
    </source>
</evidence>
<keyword evidence="2" id="KW-1185">Reference proteome</keyword>
<proteinExistence type="predicted"/>
<organism evidence="1 2">
    <name type="scientific">Brenneria nigrifluens DSM 30175 = ATCC 13028</name>
    <dbReference type="NCBI Taxonomy" id="1121120"/>
    <lineage>
        <taxon>Bacteria</taxon>
        <taxon>Pseudomonadati</taxon>
        <taxon>Pseudomonadota</taxon>
        <taxon>Gammaproteobacteria</taxon>
        <taxon>Enterobacterales</taxon>
        <taxon>Pectobacteriaceae</taxon>
        <taxon>Brenneria</taxon>
    </lineage>
</organism>
<protein>
    <recommendedName>
        <fullName evidence="3">Transposase</fullName>
    </recommendedName>
</protein>